<dbReference type="EMBL" id="PIPU01000002">
    <property type="protein sequence ID" value="RUO48519.1"/>
    <property type="molecule type" value="Genomic_DNA"/>
</dbReference>
<accession>A0A432XID4</accession>
<dbReference type="InterPro" id="IPR018228">
    <property type="entry name" value="DNase_TatD-rel_CS"/>
</dbReference>
<reference evidence="6" key="1">
    <citation type="journal article" date="2018" name="Front. Microbiol.">
        <title>Genome-Based Analysis Reveals the Taxonomy and Diversity of the Family Idiomarinaceae.</title>
        <authorList>
            <person name="Liu Y."/>
            <person name="Lai Q."/>
            <person name="Shao Z."/>
        </authorList>
    </citation>
    <scope>NUCLEOTIDE SEQUENCE [LARGE SCALE GENOMIC DNA]</scope>
    <source>
        <strain evidence="6">908033</strain>
    </source>
</reference>
<dbReference type="PROSITE" id="PS01091">
    <property type="entry name" value="TATD_3"/>
    <property type="match status" value="1"/>
</dbReference>
<dbReference type="Proteomes" id="UP000286985">
    <property type="component" value="Unassembled WGS sequence"/>
</dbReference>
<dbReference type="Gene3D" id="3.20.20.140">
    <property type="entry name" value="Metal-dependent hydrolases"/>
    <property type="match status" value="1"/>
</dbReference>
<dbReference type="GO" id="GO:0046872">
    <property type="term" value="F:metal ion binding"/>
    <property type="evidence" value="ECO:0007669"/>
    <property type="project" value="UniProtKB-KW"/>
</dbReference>
<dbReference type="GO" id="GO:0016788">
    <property type="term" value="F:hydrolase activity, acting on ester bonds"/>
    <property type="evidence" value="ECO:0007669"/>
    <property type="project" value="InterPro"/>
</dbReference>
<dbReference type="InterPro" id="IPR032466">
    <property type="entry name" value="Metal_Hydrolase"/>
</dbReference>
<feature type="binding site" evidence="4">
    <location>
        <position position="207"/>
    </location>
    <ligand>
        <name>a divalent metal cation</name>
        <dbReference type="ChEBI" id="CHEBI:60240"/>
        <label>1</label>
    </ligand>
</feature>
<dbReference type="OrthoDB" id="9810005at2"/>
<comment type="caution">
    <text evidence="5">The sequence shown here is derived from an EMBL/GenBank/DDBJ whole genome shotgun (WGS) entry which is preliminary data.</text>
</comment>
<dbReference type="STRING" id="519452.SAMN04488139_2013"/>
<dbReference type="SUPFAM" id="SSF51556">
    <property type="entry name" value="Metallo-dependent hydrolases"/>
    <property type="match status" value="1"/>
</dbReference>
<dbReference type="PANTHER" id="PTHR46124">
    <property type="entry name" value="D-AMINOACYL-TRNA DEACYLASE"/>
    <property type="match status" value="1"/>
</dbReference>
<evidence type="ECO:0000313" key="5">
    <source>
        <dbReference type="EMBL" id="RUO48519.1"/>
    </source>
</evidence>
<comment type="similarity">
    <text evidence="1">Belongs to the metallo-dependent hydrolases superfamily. TatD-type hydrolase family.</text>
</comment>
<feature type="binding site" evidence="4">
    <location>
        <position position="131"/>
    </location>
    <ligand>
        <name>a divalent metal cation</name>
        <dbReference type="ChEBI" id="CHEBI:60240"/>
        <label>2</label>
    </ligand>
</feature>
<name>A0A432XID4_9GAMM</name>
<dbReference type="CDD" id="cd01310">
    <property type="entry name" value="TatD_DNAse"/>
    <property type="match status" value="1"/>
</dbReference>
<dbReference type="AlphaFoldDB" id="A0A432XID4"/>
<dbReference type="FunFam" id="3.20.20.140:FF:000005">
    <property type="entry name" value="TatD family hydrolase"/>
    <property type="match status" value="1"/>
</dbReference>
<dbReference type="PANTHER" id="PTHR46124:SF2">
    <property type="entry name" value="D-AMINOACYL-TRNA DEACYLASE"/>
    <property type="match status" value="1"/>
</dbReference>
<keyword evidence="3 5" id="KW-0378">Hydrolase</keyword>
<evidence type="ECO:0000256" key="2">
    <source>
        <dbReference type="ARBA" id="ARBA00022723"/>
    </source>
</evidence>
<dbReference type="Pfam" id="PF01026">
    <property type="entry name" value="TatD_DNase"/>
    <property type="match status" value="1"/>
</dbReference>
<dbReference type="GO" id="GO:0005829">
    <property type="term" value="C:cytosol"/>
    <property type="evidence" value="ECO:0007669"/>
    <property type="project" value="TreeGrafter"/>
</dbReference>
<evidence type="ECO:0000313" key="6">
    <source>
        <dbReference type="Proteomes" id="UP000286985"/>
    </source>
</evidence>
<evidence type="ECO:0000256" key="4">
    <source>
        <dbReference type="PIRSR" id="PIRSR005902-1"/>
    </source>
</evidence>
<evidence type="ECO:0000256" key="3">
    <source>
        <dbReference type="ARBA" id="ARBA00022801"/>
    </source>
</evidence>
<proteinExistence type="inferred from homology"/>
<dbReference type="PIRSF" id="PIRSF005902">
    <property type="entry name" value="DNase_TatD"/>
    <property type="match status" value="1"/>
</dbReference>
<protein>
    <submittedName>
        <fullName evidence="5">Hydrolase TatD</fullName>
    </submittedName>
</protein>
<evidence type="ECO:0000256" key="1">
    <source>
        <dbReference type="ARBA" id="ARBA00009275"/>
    </source>
</evidence>
<dbReference type="InterPro" id="IPR001130">
    <property type="entry name" value="TatD-like"/>
</dbReference>
<gene>
    <name evidence="5" type="ORF">CWE24_06995</name>
</gene>
<sequence length="260" mass="29040">MMRWFDSGVNLTNSKLFRDVDAVLRRASEAGVEKMLVIGTNVAESRTAVQLCEQYPQQLLATVGVHPHDAAAAAPDFIEQLAILAQHPSVVAIGECGLDFNRNYSPQPTQLRVFEAQLALAAELCLPVYLHERDAQPEQCELLARYQSAIPKMLAHCFTGGKKELAPYLELGCYIGITGWLCDERRGKELQEAVLDIPLNRLLLETDAPFLAPRHVRPRIKQNEPCYLPAIGEFLAQLRQQEVSQIAAQTWQNSVSFFAK</sequence>
<organism evidence="5 6">
    <name type="scientific">Pseudidiomarina donghaiensis</name>
    <dbReference type="NCBI Taxonomy" id="519452"/>
    <lineage>
        <taxon>Bacteria</taxon>
        <taxon>Pseudomonadati</taxon>
        <taxon>Pseudomonadota</taxon>
        <taxon>Gammaproteobacteria</taxon>
        <taxon>Alteromonadales</taxon>
        <taxon>Idiomarinaceae</taxon>
        <taxon>Pseudidiomarina</taxon>
    </lineage>
</organism>
<feature type="binding site" evidence="4">
    <location>
        <position position="156"/>
    </location>
    <ligand>
        <name>a divalent metal cation</name>
        <dbReference type="ChEBI" id="CHEBI:60240"/>
        <label>2</label>
    </ligand>
</feature>
<keyword evidence="6" id="KW-1185">Reference proteome</keyword>
<feature type="binding site" evidence="4">
    <location>
        <position position="95"/>
    </location>
    <ligand>
        <name>a divalent metal cation</name>
        <dbReference type="ChEBI" id="CHEBI:60240"/>
        <label>1</label>
    </ligand>
</feature>
<keyword evidence="2 4" id="KW-0479">Metal-binding</keyword>